<dbReference type="RefSeq" id="WP_392393369.1">
    <property type="nucleotide sequence ID" value="NZ_JAURTK010000002.1"/>
</dbReference>
<dbReference type="SUPFAM" id="SSF47226">
    <property type="entry name" value="Histidine-containing phosphotransfer domain, HPT domain"/>
    <property type="match status" value="1"/>
</dbReference>
<dbReference type="SMART" id="SM00448">
    <property type="entry name" value="REC"/>
    <property type="match status" value="2"/>
</dbReference>
<proteinExistence type="predicted"/>
<protein>
    <recommendedName>
        <fullName evidence="3">histidine kinase</fullName>
        <ecNumber evidence="3">2.7.13.3</ecNumber>
    </recommendedName>
</protein>
<evidence type="ECO:0000256" key="6">
    <source>
        <dbReference type="ARBA" id="ARBA00022692"/>
    </source>
</evidence>
<dbReference type="SUPFAM" id="SSF55874">
    <property type="entry name" value="ATPase domain of HSP90 chaperone/DNA topoisomerase II/histidine kinase"/>
    <property type="match status" value="1"/>
</dbReference>
<feature type="region of interest" description="Disordered" evidence="14">
    <location>
        <begin position="701"/>
        <end position="739"/>
    </location>
</feature>
<dbReference type="GO" id="GO:0005524">
    <property type="term" value="F:ATP binding"/>
    <property type="evidence" value="ECO:0007669"/>
    <property type="project" value="UniProtKB-KW"/>
</dbReference>
<feature type="modified residue" description="4-aspartylphosphate" evidence="13">
    <location>
        <position position="489"/>
    </location>
</feature>
<sequence length="905" mass="97745">MLIPRESMQDVLERSRFAIRWGGALGLVCHPVYYLVWTYILPQPYDNLPLRLSAALICVPLIFQARWPKRFNQYLLIYWHLCLIYVLPFVCTFLAIRNSFSTMWMMTEVMMIFIMALCIDNPFLLMGCIGIGMLSGGLAAVASSPAPIVLSTANQSDLAVLPVVVLCSMAFSHAISKGRIFVEKNRALQALAGSIAHEMRNPLSQLKHVLDRVEETLPALTEHGRAPAPSGAGAALLYRHLAHGQLSIERGLRVIAMTLDEVSAKQIRSDSLTYLSAGATTRKALDEYGFADRKERGKVRLAVLEDFTFKVDETVYLFTLFNLIKNALHHIAPLPSATLTLTVDRHCVSVRDTGSGIAPEILPHLFEPFRTAGNSAGTGLGLAYCQRAMRAFGGSIACKSELGKFTQFTLQFPPVTESEVAAHERAIVERATGVLNGKRILLADDDAALRARTRRTLAKVGAEVSEAENGAAALAMLREASAYDLVLMDVNMPVLDGYSATEQLRADRDHPNWNVLVAAYTSEPGNIARVLARRAGMDDMISKSSSAMELFTSLQALFENGNRRHLNQRFDDFSGKSILVADDDNYSRLVAKAYLERFGASVVEAEHGQAVLDRLDEEVVIDAIVVDMNMPGMGGLETAAAIRARTDGYASVPIIALTSQSDIGSVQACISVGMNEVMIKPVQVGALYACLTRQFAQQRSGSGIASGSGGSAPTEARRSPVSAKVLPSSSPAGPAALPAQAASAGSGGLAVVRENDLLDATHLEELAALGLIDESFANGIEQIRALTSQLRVNAADRDIDAAHGALHVLLGASGNVGAKALHQFTRHIYPRMLEGEWPAESDWLERIDALSERSADALYRYLASANAARDQPEEPGDTARKSMSTSTGTTTPTTTPANGLAVREN</sequence>
<name>A0AB73IAE0_9BURK</name>
<dbReference type="PROSITE" id="PS50894">
    <property type="entry name" value="HPT"/>
    <property type="match status" value="1"/>
</dbReference>
<evidence type="ECO:0000256" key="8">
    <source>
        <dbReference type="ARBA" id="ARBA00022840"/>
    </source>
</evidence>
<feature type="domain" description="HPt" evidence="18">
    <location>
        <begin position="768"/>
        <end position="861"/>
    </location>
</feature>
<dbReference type="Gene3D" id="3.30.565.10">
    <property type="entry name" value="Histidine kinase-like ATPase, C-terminal domain"/>
    <property type="match status" value="1"/>
</dbReference>
<evidence type="ECO:0000256" key="9">
    <source>
        <dbReference type="ARBA" id="ARBA00022989"/>
    </source>
</evidence>
<feature type="domain" description="Response regulatory" evidence="17">
    <location>
        <begin position="439"/>
        <end position="558"/>
    </location>
</feature>
<evidence type="ECO:0000256" key="10">
    <source>
        <dbReference type="ARBA" id="ARBA00023012"/>
    </source>
</evidence>
<feature type="domain" description="Response regulatory" evidence="17">
    <location>
        <begin position="577"/>
        <end position="695"/>
    </location>
</feature>
<keyword evidence="11 15" id="KW-0472">Membrane</keyword>
<dbReference type="Gene3D" id="1.20.120.160">
    <property type="entry name" value="HPT domain"/>
    <property type="match status" value="1"/>
</dbReference>
<dbReference type="SUPFAM" id="SSF52172">
    <property type="entry name" value="CheY-like"/>
    <property type="match status" value="2"/>
</dbReference>
<evidence type="ECO:0000256" key="5">
    <source>
        <dbReference type="ARBA" id="ARBA00022553"/>
    </source>
</evidence>
<evidence type="ECO:0000256" key="1">
    <source>
        <dbReference type="ARBA" id="ARBA00000085"/>
    </source>
</evidence>
<dbReference type="EC" id="2.7.13.3" evidence="3"/>
<feature type="modified residue" description="Phosphohistidine" evidence="12">
    <location>
        <position position="807"/>
    </location>
</feature>
<feature type="transmembrane region" description="Helical" evidence="15">
    <location>
        <begin position="21"/>
        <end position="42"/>
    </location>
</feature>
<dbReference type="InterPro" id="IPR001789">
    <property type="entry name" value="Sig_transdc_resp-reg_receiver"/>
</dbReference>
<dbReference type="InterPro" id="IPR036890">
    <property type="entry name" value="HATPase_C_sf"/>
</dbReference>
<evidence type="ECO:0000256" key="11">
    <source>
        <dbReference type="ARBA" id="ARBA00023136"/>
    </source>
</evidence>
<gene>
    <name evidence="19" type="ORF">J2793_002193</name>
</gene>
<keyword evidence="6 15" id="KW-0812">Transmembrane</keyword>
<evidence type="ECO:0000259" key="18">
    <source>
        <dbReference type="PROSITE" id="PS50894"/>
    </source>
</evidence>
<feature type="compositionally biased region" description="Low complexity" evidence="14">
    <location>
        <begin position="884"/>
        <end position="896"/>
    </location>
</feature>
<feature type="domain" description="Histidine kinase" evidence="16">
    <location>
        <begin position="194"/>
        <end position="416"/>
    </location>
</feature>
<keyword evidence="4" id="KW-1003">Cell membrane</keyword>
<keyword evidence="9 15" id="KW-1133">Transmembrane helix</keyword>
<dbReference type="Proteomes" id="UP001229486">
    <property type="component" value="Unassembled WGS sequence"/>
</dbReference>
<keyword evidence="5 13" id="KW-0597">Phosphoprotein</keyword>
<dbReference type="InterPro" id="IPR004358">
    <property type="entry name" value="Sig_transdc_His_kin-like_C"/>
</dbReference>
<dbReference type="GO" id="GO:0000155">
    <property type="term" value="F:phosphorelay sensor kinase activity"/>
    <property type="evidence" value="ECO:0007669"/>
    <property type="project" value="UniProtKB-ARBA"/>
</dbReference>
<evidence type="ECO:0000256" key="12">
    <source>
        <dbReference type="PROSITE-ProRule" id="PRU00110"/>
    </source>
</evidence>
<dbReference type="Gene3D" id="3.40.50.2300">
    <property type="match status" value="2"/>
</dbReference>
<feature type="compositionally biased region" description="Low complexity" evidence="14">
    <location>
        <begin position="726"/>
        <end position="739"/>
    </location>
</feature>
<evidence type="ECO:0000313" key="20">
    <source>
        <dbReference type="Proteomes" id="UP001229486"/>
    </source>
</evidence>
<dbReference type="CDD" id="cd00075">
    <property type="entry name" value="HATPase"/>
    <property type="match status" value="1"/>
</dbReference>
<keyword evidence="8" id="KW-0067">ATP-binding</keyword>
<comment type="subcellular location">
    <subcellularLocation>
        <location evidence="2">Cell membrane</location>
        <topology evidence="2">Multi-pass membrane protein</topology>
    </subcellularLocation>
</comment>
<dbReference type="PANTHER" id="PTHR45339">
    <property type="entry name" value="HYBRID SIGNAL TRANSDUCTION HISTIDINE KINASE J"/>
    <property type="match status" value="1"/>
</dbReference>
<evidence type="ECO:0000313" key="19">
    <source>
        <dbReference type="EMBL" id="MDP9646760.1"/>
    </source>
</evidence>
<evidence type="ECO:0000256" key="2">
    <source>
        <dbReference type="ARBA" id="ARBA00004651"/>
    </source>
</evidence>
<keyword evidence="7" id="KW-0547">Nucleotide-binding</keyword>
<evidence type="ECO:0000256" key="4">
    <source>
        <dbReference type="ARBA" id="ARBA00022475"/>
    </source>
</evidence>
<feature type="modified residue" description="4-aspartylphosphate" evidence="13">
    <location>
        <position position="627"/>
    </location>
</feature>
<dbReference type="InterPro" id="IPR003594">
    <property type="entry name" value="HATPase_dom"/>
</dbReference>
<dbReference type="PANTHER" id="PTHR45339:SF1">
    <property type="entry name" value="HYBRID SIGNAL TRANSDUCTION HISTIDINE KINASE J"/>
    <property type="match status" value="1"/>
</dbReference>
<dbReference type="PRINTS" id="PR00344">
    <property type="entry name" value="BCTRLSENSOR"/>
</dbReference>
<dbReference type="InterPro" id="IPR008207">
    <property type="entry name" value="Sig_transdc_His_kin_Hpt_dom"/>
</dbReference>
<evidence type="ECO:0000256" key="3">
    <source>
        <dbReference type="ARBA" id="ARBA00012438"/>
    </source>
</evidence>
<evidence type="ECO:0000256" key="15">
    <source>
        <dbReference type="SAM" id="Phobius"/>
    </source>
</evidence>
<evidence type="ECO:0000259" key="17">
    <source>
        <dbReference type="PROSITE" id="PS50110"/>
    </source>
</evidence>
<dbReference type="InterPro" id="IPR005467">
    <property type="entry name" value="His_kinase_dom"/>
</dbReference>
<dbReference type="PROSITE" id="PS50110">
    <property type="entry name" value="RESPONSE_REGULATORY"/>
    <property type="match status" value="2"/>
</dbReference>
<dbReference type="EMBL" id="JAURTK010000002">
    <property type="protein sequence ID" value="MDP9646760.1"/>
    <property type="molecule type" value="Genomic_DNA"/>
</dbReference>
<evidence type="ECO:0000256" key="13">
    <source>
        <dbReference type="PROSITE-ProRule" id="PRU00169"/>
    </source>
</evidence>
<dbReference type="SMART" id="SM00387">
    <property type="entry name" value="HATPase_c"/>
    <property type="match status" value="1"/>
</dbReference>
<dbReference type="Pfam" id="PF00072">
    <property type="entry name" value="Response_reg"/>
    <property type="match status" value="2"/>
</dbReference>
<dbReference type="CDD" id="cd17546">
    <property type="entry name" value="REC_hyHK_CKI1_RcsC-like"/>
    <property type="match status" value="2"/>
</dbReference>
<dbReference type="PROSITE" id="PS50109">
    <property type="entry name" value="HIS_KIN"/>
    <property type="match status" value="1"/>
</dbReference>
<comment type="catalytic activity">
    <reaction evidence="1">
        <text>ATP + protein L-histidine = ADP + protein N-phospho-L-histidine.</text>
        <dbReference type="EC" id="2.7.13.3"/>
    </reaction>
</comment>
<feature type="transmembrane region" description="Helical" evidence="15">
    <location>
        <begin position="77"/>
        <end position="96"/>
    </location>
</feature>
<dbReference type="InterPro" id="IPR036641">
    <property type="entry name" value="HPT_dom_sf"/>
</dbReference>
<organism evidence="19 20">
    <name type="scientific">Paraburkholderia caledonica</name>
    <dbReference type="NCBI Taxonomy" id="134536"/>
    <lineage>
        <taxon>Bacteria</taxon>
        <taxon>Pseudomonadati</taxon>
        <taxon>Pseudomonadota</taxon>
        <taxon>Betaproteobacteria</taxon>
        <taxon>Burkholderiales</taxon>
        <taxon>Burkholderiaceae</taxon>
        <taxon>Paraburkholderia</taxon>
    </lineage>
</organism>
<evidence type="ECO:0000256" key="14">
    <source>
        <dbReference type="SAM" id="MobiDB-lite"/>
    </source>
</evidence>
<dbReference type="AlphaFoldDB" id="A0AB73IAE0"/>
<dbReference type="GO" id="GO:0005886">
    <property type="term" value="C:plasma membrane"/>
    <property type="evidence" value="ECO:0007669"/>
    <property type="project" value="UniProtKB-SubCell"/>
</dbReference>
<evidence type="ECO:0000259" key="16">
    <source>
        <dbReference type="PROSITE" id="PS50109"/>
    </source>
</evidence>
<reference evidence="19" key="1">
    <citation type="submission" date="2023-07" db="EMBL/GenBank/DDBJ databases">
        <title>Sorghum-associated microbial communities from plants grown in Nebraska, USA.</title>
        <authorList>
            <person name="Schachtman D."/>
        </authorList>
    </citation>
    <scope>NUCLEOTIDE SEQUENCE</scope>
    <source>
        <strain evidence="19">DS1061</strain>
    </source>
</reference>
<dbReference type="InterPro" id="IPR011006">
    <property type="entry name" value="CheY-like_superfamily"/>
</dbReference>
<evidence type="ECO:0000256" key="7">
    <source>
        <dbReference type="ARBA" id="ARBA00022741"/>
    </source>
</evidence>
<feature type="region of interest" description="Disordered" evidence="14">
    <location>
        <begin position="865"/>
        <end position="905"/>
    </location>
</feature>
<keyword evidence="10" id="KW-0902">Two-component regulatory system</keyword>
<comment type="caution">
    <text evidence="19">The sequence shown here is derived from an EMBL/GenBank/DDBJ whole genome shotgun (WGS) entry which is preliminary data.</text>
</comment>
<accession>A0AB73IAE0</accession>
<dbReference type="Pfam" id="PF02518">
    <property type="entry name" value="HATPase_c"/>
    <property type="match status" value="1"/>
</dbReference>